<protein>
    <recommendedName>
        <fullName evidence="1">DUF1659 domain-containing protein</fullName>
    </recommendedName>
</protein>
<reference evidence="2 3" key="1">
    <citation type="journal article" date="2015" name="Genome Announc.">
        <title>Expanding the biotechnology potential of lactobacilli through comparative genomics of 213 strains and associated genera.</title>
        <authorList>
            <person name="Sun Z."/>
            <person name="Harris H.M."/>
            <person name="McCann A."/>
            <person name="Guo C."/>
            <person name="Argimon S."/>
            <person name="Zhang W."/>
            <person name="Yang X."/>
            <person name="Jeffery I.B."/>
            <person name="Cooney J.C."/>
            <person name="Kagawa T.F."/>
            <person name="Liu W."/>
            <person name="Song Y."/>
            <person name="Salvetti E."/>
            <person name="Wrobel A."/>
            <person name="Rasinkangas P."/>
            <person name="Parkhill J."/>
            <person name="Rea M.C."/>
            <person name="O'Sullivan O."/>
            <person name="Ritari J."/>
            <person name="Douillard F.P."/>
            <person name="Paul Ross R."/>
            <person name="Yang R."/>
            <person name="Briner A.E."/>
            <person name="Felis G.E."/>
            <person name="de Vos W.M."/>
            <person name="Barrangou R."/>
            <person name="Klaenhammer T.R."/>
            <person name="Caufield P.W."/>
            <person name="Cui Y."/>
            <person name="Zhang H."/>
            <person name="O'Toole P.W."/>
        </authorList>
    </citation>
    <scope>NUCLEOTIDE SEQUENCE [LARGE SCALE GENOMIC DNA]</scope>
    <source>
        <strain evidence="2 3">DSM 23829</strain>
    </source>
</reference>
<dbReference type="Pfam" id="PF07872">
    <property type="entry name" value="DUF1659"/>
    <property type="match status" value="1"/>
</dbReference>
<evidence type="ECO:0000313" key="2">
    <source>
        <dbReference type="EMBL" id="KRM68177.1"/>
    </source>
</evidence>
<feature type="domain" description="DUF1659" evidence="1">
    <location>
        <begin position="5"/>
        <end position="51"/>
    </location>
</feature>
<accession>A0A0R2ALW7</accession>
<dbReference type="Proteomes" id="UP000052012">
    <property type="component" value="Unassembled WGS sequence"/>
</dbReference>
<dbReference type="InterPro" id="IPR012454">
    <property type="entry name" value="DUF1659"/>
</dbReference>
<comment type="caution">
    <text evidence="2">The sequence shown here is derived from an EMBL/GenBank/DDBJ whole genome shotgun (WGS) entry which is preliminary data.</text>
</comment>
<dbReference type="PATRIC" id="fig|1423781.4.peg.1439"/>
<name>A0A0R2ALW7_9LACO</name>
<dbReference type="EMBL" id="AYYQ01000030">
    <property type="protein sequence ID" value="KRM68177.1"/>
    <property type="molecule type" value="Genomic_DNA"/>
</dbReference>
<dbReference type="AlphaFoldDB" id="A0A0R2ALW7"/>
<gene>
    <name evidence="2" type="ORF">FD06_GL001391</name>
</gene>
<proteinExistence type="predicted"/>
<organism evidence="2 3">
    <name type="scientific">Apilactobacillus ozensis DSM 23829 = JCM 17196</name>
    <dbReference type="NCBI Taxonomy" id="1423781"/>
    <lineage>
        <taxon>Bacteria</taxon>
        <taxon>Bacillati</taxon>
        <taxon>Bacillota</taxon>
        <taxon>Bacilli</taxon>
        <taxon>Lactobacillales</taxon>
        <taxon>Lactobacillaceae</taxon>
        <taxon>Apilactobacillus</taxon>
    </lineage>
</organism>
<dbReference type="STRING" id="1423781.FD06_GL001391"/>
<evidence type="ECO:0000259" key="1">
    <source>
        <dbReference type="Pfam" id="PF07872"/>
    </source>
</evidence>
<keyword evidence="3" id="KW-1185">Reference proteome</keyword>
<sequence length="54" mass="5939">MVNKENGKVTKRSFANLVEDVTDQQVAEFGSILETLASSNYTGAIVDDKTQYLV</sequence>
<evidence type="ECO:0000313" key="3">
    <source>
        <dbReference type="Proteomes" id="UP000052012"/>
    </source>
</evidence>